<dbReference type="EMBL" id="JACHWQ010000001">
    <property type="protein sequence ID" value="MBB2975230.1"/>
    <property type="molecule type" value="Genomic_DNA"/>
</dbReference>
<organism evidence="9 10">
    <name type="scientific">Microbacterium endophyticum</name>
    <dbReference type="NCBI Taxonomy" id="1526412"/>
    <lineage>
        <taxon>Bacteria</taxon>
        <taxon>Bacillati</taxon>
        <taxon>Actinomycetota</taxon>
        <taxon>Actinomycetes</taxon>
        <taxon>Micrococcales</taxon>
        <taxon>Microbacteriaceae</taxon>
        <taxon>Microbacterium</taxon>
    </lineage>
</organism>
<evidence type="ECO:0000256" key="4">
    <source>
        <dbReference type="ARBA" id="ARBA00022989"/>
    </source>
</evidence>
<evidence type="ECO:0000256" key="2">
    <source>
        <dbReference type="ARBA" id="ARBA00022448"/>
    </source>
</evidence>
<feature type="transmembrane region" description="Helical" evidence="8">
    <location>
        <begin position="359"/>
        <end position="380"/>
    </location>
</feature>
<keyword evidence="3 8" id="KW-0812">Transmembrane</keyword>
<dbReference type="InterPro" id="IPR001807">
    <property type="entry name" value="ClC"/>
</dbReference>
<dbReference type="GO" id="GO:0005886">
    <property type="term" value="C:plasma membrane"/>
    <property type="evidence" value="ECO:0007669"/>
    <property type="project" value="TreeGrafter"/>
</dbReference>
<feature type="transmembrane region" description="Helical" evidence="8">
    <location>
        <begin position="182"/>
        <end position="199"/>
    </location>
</feature>
<name>A0A7W4V2P1_9MICO</name>
<evidence type="ECO:0000256" key="5">
    <source>
        <dbReference type="ARBA" id="ARBA00023065"/>
    </source>
</evidence>
<dbReference type="PANTHER" id="PTHR45711">
    <property type="entry name" value="CHLORIDE CHANNEL PROTEIN"/>
    <property type="match status" value="1"/>
</dbReference>
<evidence type="ECO:0000256" key="8">
    <source>
        <dbReference type="SAM" id="Phobius"/>
    </source>
</evidence>
<reference evidence="9 10" key="1">
    <citation type="submission" date="2020-08" db="EMBL/GenBank/DDBJ databases">
        <title>Sequencing the genomes of 1000 actinobacteria strains.</title>
        <authorList>
            <person name="Klenk H.-P."/>
        </authorList>
    </citation>
    <scope>NUCLEOTIDE SEQUENCE [LARGE SCALE GENOMIC DNA]</scope>
    <source>
        <strain evidence="9 10">DSM 27099</strain>
    </source>
</reference>
<keyword evidence="5" id="KW-0406">Ion transport</keyword>
<comment type="caution">
    <text evidence="9">The sequence shown here is derived from an EMBL/GenBank/DDBJ whole genome shotgun (WGS) entry which is preliminary data.</text>
</comment>
<dbReference type="PRINTS" id="PR00762">
    <property type="entry name" value="CLCHANNEL"/>
</dbReference>
<keyword evidence="4 8" id="KW-1133">Transmembrane helix</keyword>
<keyword evidence="2" id="KW-0813">Transport</keyword>
<dbReference type="InterPro" id="IPR014743">
    <property type="entry name" value="Cl-channel_core"/>
</dbReference>
<sequence length="431" mass="43842">MMRLLWLSVIALIAGAAAGFVGGAFRWVLFHADTLRATISEWAHATPGGFVVPVLLTALAAAAAAAIVRLSPRSSGSGIQDVEAVVRGEAEPPPLGVLPARFIGGALAIGGGLVLGREGPTVHMAATIGASAGRATRRSSDDIRVLQTALSGAGLAVAFNAPIGGALFVFEEVTKRIQLRTVVATLASVGAAVACARLITGDRPDFTVVEPASIPLFALPLVLIFGVLIGAVGSAYSFLVIGFLDIARRLRQIPATVRAACIGAIVGGALFLDPLTVGGGDALTQAILTGHAIALPVLVMYIVIRFIAGPLSYAAGTPGGLFAPLLALGALFGLVFSRLVDILVPSFAASLGPNGSRDFAITMAVVGMSALFAAVVRAPLTGIALIIEMTAITSASIPMILAAVAAVIMATALRSQPVYESLRHLMIDGKP</sequence>
<feature type="transmembrane region" description="Helical" evidence="8">
    <location>
        <begin position="255"/>
        <end position="272"/>
    </location>
</feature>
<dbReference type="Pfam" id="PF00654">
    <property type="entry name" value="Voltage_CLC"/>
    <property type="match status" value="1"/>
</dbReference>
<feature type="transmembrane region" description="Helical" evidence="8">
    <location>
        <begin position="50"/>
        <end position="70"/>
    </location>
</feature>
<feature type="transmembrane region" description="Helical" evidence="8">
    <location>
        <begin position="320"/>
        <end position="339"/>
    </location>
</feature>
<evidence type="ECO:0000256" key="6">
    <source>
        <dbReference type="ARBA" id="ARBA00023136"/>
    </source>
</evidence>
<feature type="transmembrane region" description="Helical" evidence="8">
    <location>
        <begin position="392"/>
        <end position="413"/>
    </location>
</feature>
<dbReference type="AlphaFoldDB" id="A0A7W4V2P1"/>
<evidence type="ECO:0000313" key="10">
    <source>
        <dbReference type="Proteomes" id="UP000529310"/>
    </source>
</evidence>
<protein>
    <submittedName>
        <fullName evidence="9">CIC family chloride channel protein</fullName>
    </submittedName>
</protein>
<dbReference type="GO" id="GO:0005247">
    <property type="term" value="F:voltage-gated chloride channel activity"/>
    <property type="evidence" value="ECO:0007669"/>
    <property type="project" value="TreeGrafter"/>
</dbReference>
<evidence type="ECO:0000313" key="9">
    <source>
        <dbReference type="EMBL" id="MBB2975230.1"/>
    </source>
</evidence>
<evidence type="ECO:0000256" key="1">
    <source>
        <dbReference type="ARBA" id="ARBA00004141"/>
    </source>
</evidence>
<feature type="transmembrane region" description="Helical" evidence="8">
    <location>
        <begin position="284"/>
        <end position="308"/>
    </location>
</feature>
<feature type="transmembrane region" description="Helical" evidence="8">
    <location>
        <begin position="219"/>
        <end position="243"/>
    </location>
</feature>
<keyword evidence="10" id="KW-1185">Reference proteome</keyword>
<accession>A0A7W4V2P1</accession>
<gene>
    <name evidence="9" type="ORF">FHX49_000771</name>
</gene>
<dbReference type="Gene3D" id="1.10.3080.10">
    <property type="entry name" value="Clc chloride channel"/>
    <property type="match status" value="1"/>
</dbReference>
<feature type="transmembrane region" description="Helical" evidence="8">
    <location>
        <begin position="149"/>
        <end position="170"/>
    </location>
</feature>
<proteinExistence type="predicted"/>
<dbReference type="PANTHER" id="PTHR45711:SF6">
    <property type="entry name" value="CHLORIDE CHANNEL PROTEIN"/>
    <property type="match status" value="1"/>
</dbReference>
<dbReference type="Proteomes" id="UP000529310">
    <property type="component" value="Unassembled WGS sequence"/>
</dbReference>
<feature type="transmembrane region" description="Helical" evidence="8">
    <location>
        <begin position="95"/>
        <end position="115"/>
    </location>
</feature>
<evidence type="ECO:0000256" key="3">
    <source>
        <dbReference type="ARBA" id="ARBA00022692"/>
    </source>
</evidence>
<comment type="subcellular location">
    <subcellularLocation>
        <location evidence="1">Membrane</location>
        <topology evidence="1">Multi-pass membrane protein</topology>
    </subcellularLocation>
</comment>
<dbReference type="SUPFAM" id="SSF81340">
    <property type="entry name" value="Clc chloride channel"/>
    <property type="match status" value="1"/>
</dbReference>
<evidence type="ECO:0000256" key="7">
    <source>
        <dbReference type="ARBA" id="ARBA00023214"/>
    </source>
</evidence>
<keyword evidence="6 8" id="KW-0472">Membrane</keyword>
<keyword evidence="7" id="KW-0868">Chloride</keyword>